<evidence type="ECO:0000259" key="5">
    <source>
        <dbReference type="Pfam" id="PF07940"/>
    </source>
</evidence>
<dbReference type="Pfam" id="PF16889">
    <property type="entry name" value="Hepar_II_III_N"/>
    <property type="match status" value="1"/>
</dbReference>
<evidence type="ECO:0000313" key="8">
    <source>
        <dbReference type="Proteomes" id="UP001301012"/>
    </source>
</evidence>
<proteinExistence type="predicted"/>
<name>A0ABT7EA48_9FIRM</name>
<dbReference type="Pfam" id="PF07940">
    <property type="entry name" value="Hepar_II_III_C"/>
    <property type="match status" value="1"/>
</dbReference>
<dbReference type="Gene3D" id="1.50.10.100">
    <property type="entry name" value="Chondroitin AC/alginate lyase"/>
    <property type="match status" value="1"/>
</dbReference>
<dbReference type="SUPFAM" id="SSF48230">
    <property type="entry name" value="Chondroitin AC/alginate lyase"/>
    <property type="match status" value="1"/>
</dbReference>
<evidence type="ECO:0000256" key="2">
    <source>
        <dbReference type="ARBA" id="ARBA00022729"/>
    </source>
</evidence>
<accession>A0ABT7EA48</accession>
<keyword evidence="3" id="KW-0574">Periplasm</keyword>
<comment type="caution">
    <text evidence="7">The sequence shown here is derived from an EMBL/GenBank/DDBJ whole genome shotgun (WGS) entry which is preliminary data.</text>
</comment>
<feature type="domain" description="Heparin-sulfate lyase N-terminal" evidence="6">
    <location>
        <begin position="69"/>
        <end position="280"/>
    </location>
</feature>
<evidence type="ECO:0000256" key="3">
    <source>
        <dbReference type="ARBA" id="ARBA00022764"/>
    </source>
</evidence>
<dbReference type="InterPro" id="IPR008929">
    <property type="entry name" value="Chondroitin_lyas"/>
</dbReference>
<gene>
    <name evidence="7" type="ORF">QOZ84_09610</name>
</gene>
<keyword evidence="8" id="KW-1185">Reference proteome</keyword>
<dbReference type="PANTHER" id="PTHR39210:SF1">
    <property type="entry name" value="HEPARIN-SULFATE LYASE"/>
    <property type="match status" value="1"/>
</dbReference>
<comment type="subcellular location">
    <subcellularLocation>
        <location evidence="1">Periplasm</location>
    </subcellularLocation>
</comment>
<keyword evidence="4" id="KW-0456">Lyase</keyword>
<evidence type="ECO:0000256" key="1">
    <source>
        <dbReference type="ARBA" id="ARBA00004418"/>
    </source>
</evidence>
<dbReference type="RefSeq" id="WP_284132746.1">
    <property type="nucleotide sequence ID" value="NZ_JASKYM010000004.1"/>
</dbReference>
<reference evidence="7 8" key="1">
    <citation type="submission" date="2023-05" db="EMBL/GenBank/DDBJ databases">
        <title>Rombocin, a short stable natural nisin variant, displays selective antimicrobial activity against Listeria monocytogenes and employs dual mode of action to kill target bacterial strains.</title>
        <authorList>
            <person name="Wambui J."/>
            <person name="Stephan R."/>
            <person name="Kuipers O.P."/>
        </authorList>
    </citation>
    <scope>NUCLEOTIDE SEQUENCE [LARGE SCALE GENOMIC DNA]</scope>
    <source>
        <strain evidence="7 8">RC002</strain>
    </source>
</reference>
<evidence type="ECO:0000313" key="7">
    <source>
        <dbReference type="EMBL" id="MDK2563805.1"/>
    </source>
</evidence>
<sequence length="546" mass="64965">MFIEKEILYYIENPNKEVNVLKYISSGLYKKNLENIAEDMINNKYYIPNIGYTENLFDEKYNRSTLRLIHGFTILSPLIHAYNKTQDSKYLLKGLSVVDKWIDEFKYEDSKKSMAFHDETTSLRLNNFIYFFDICKDKVEIKYIKKLYQEIKNTAYLLSKDYFYTKNTNHGMFQDISLVLYSKYFIKNKESTYYYELSKVRLKSYFEYIYFESGVHKEHSPAYHFLVSYKILKLSQELFSLDIEFREYLYKKYLRTCDFSTYIIKPDGKLPNIGDTQPNIDARKFYRNLYEDENYSNVIIENYDKVNLKTDYADLKSGYAVLRNKWGSDSVYILFCASYNTSYHKHCDDLNFIIHYKGDIICEAGPFGYDYKDENCIYGYSSFAHNTLIVNGESLPRVDKKYDRVKMIECELGENKSAVKGINARYENVQHERTILFDKDNMMINIKDCITSKHINKYTLLFHLAPNLIPRQYGNEIEVYKDDKMICQIEFKSDEDICVNCSYGGSQDKIKGLNFPKMYEIDFNYVIYVNIDNLKDINLNTYLKIY</sequence>
<protein>
    <submittedName>
        <fullName evidence="7">Heparinase II/III family protein</fullName>
    </submittedName>
</protein>
<dbReference type="PANTHER" id="PTHR39210">
    <property type="entry name" value="HEPARIN-SULFATE LYASE"/>
    <property type="match status" value="1"/>
</dbReference>
<keyword evidence="2" id="KW-0732">Signal</keyword>
<feature type="domain" description="Heparinase II/III-like C-terminal" evidence="5">
    <location>
        <begin position="316"/>
        <end position="500"/>
    </location>
</feature>
<dbReference type="EMBL" id="JASKYM010000004">
    <property type="protein sequence ID" value="MDK2563805.1"/>
    <property type="molecule type" value="Genomic_DNA"/>
</dbReference>
<dbReference type="InterPro" id="IPR012480">
    <property type="entry name" value="Hepar_II_III_C"/>
</dbReference>
<organism evidence="7 8">
    <name type="scientific">Romboutsia sedimentorum</name>
    <dbReference type="NCBI Taxonomy" id="1368474"/>
    <lineage>
        <taxon>Bacteria</taxon>
        <taxon>Bacillati</taxon>
        <taxon>Bacillota</taxon>
        <taxon>Clostridia</taxon>
        <taxon>Peptostreptococcales</taxon>
        <taxon>Peptostreptococcaceae</taxon>
        <taxon>Romboutsia</taxon>
    </lineage>
</organism>
<evidence type="ECO:0000259" key="6">
    <source>
        <dbReference type="Pfam" id="PF16889"/>
    </source>
</evidence>
<dbReference type="Gene3D" id="2.70.98.70">
    <property type="match status" value="1"/>
</dbReference>
<evidence type="ECO:0000256" key="4">
    <source>
        <dbReference type="ARBA" id="ARBA00023239"/>
    </source>
</evidence>
<dbReference type="InterPro" id="IPR031680">
    <property type="entry name" value="Hepar_II_III_N"/>
</dbReference>
<dbReference type="Proteomes" id="UP001301012">
    <property type="component" value="Unassembled WGS sequence"/>
</dbReference>